<dbReference type="AlphaFoldDB" id="A0A4Q0XU73"/>
<dbReference type="Proteomes" id="UP000290657">
    <property type="component" value="Unassembled WGS sequence"/>
</dbReference>
<protein>
    <submittedName>
        <fullName evidence="4">Thiamine phosphate synthase</fullName>
    </submittedName>
</protein>
<dbReference type="EMBL" id="PDKN01000001">
    <property type="protein sequence ID" value="RXJ60445.1"/>
    <property type="molecule type" value="Genomic_DNA"/>
</dbReference>
<dbReference type="InterPro" id="IPR022998">
    <property type="entry name" value="ThiamineP_synth_TenI"/>
</dbReference>
<dbReference type="PANTHER" id="PTHR20857:SF23">
    <property type="entry name" value="THIAMINE BIOSYNTHETIC BIFUNCTIONAL ENZYME"/>
    <property type="match status" value="1"/>
</dbReference>
<name>A0A4Q0XU73_9BACT</name>
<dbReference type="InterPro" id="IPR036206">
    <property type="entry name" value="ThiamineP_synth_sf"/>
</dbReference>
<dbReference type="GO" id="GO:0004789">
    <property type="term" value="F:thiamine-phosphate diphosphorylase activity"/>
    <property type="evidence" value="ECO:0007669"/>
    <property type="project" value="TreeGrafter"/>
</dbReference>
<dbReference type="GO" id="GO:0005737">
    <property type="term" value="C:cytoplasm"/>
    <property type="evidence" value="ECO:0007669"/>
    <property type="project" value="TreeGrafter"/>
</dbReference>
<gene>
    <name evidence="4" type="ORF">CRV04_00025</name>
</gene>
<comment type="caution">
    <text evidence="4">The sequence shown here is derived from an EMBL/GenBank/DDBJ whole genome shotgun (WGS) entry which is preliminary data.</text>
</comment>
<dbReference type="Gene3D" id="3.20.20.70">
    <property type="entry name" value="Aldolase class I"/>
    <property type="match status" value="1"/>
</dbReference>
<dbReference type="OrthoDB" id="9810880at2"/>
<keyword evidence="5" id="KW-1185">Reference proteome</keyword>
<dbReference type="GO" id="GO:0009228">
    <property type="term" value="P:thiamine biosynthetic process"/>
    <property type="evidence" value="ECO:0007669"/>
    <property type="project" value="UniProtKB-KW"/>
</dbReference>
<feature type="domain" description="Thiamine phosphate synthase/TenI" evidence="3">
    <location>
        <begin position="33"/>
        <end position="188"/>
    </location>
</feature>
<keyword evidence="2" id="KW-0784">Thiamine biosynthesis</keyword>
<sequence>MLRNYFKSLPQASSLSANIYALCDFDMLNKHDITLEQYVQTCKVNEVKLVQYRDKTNSIEIQKLHLNYLTSHLDVPIIINDKLELVEYAHGLHLGQEDLERFFADKSKAVMILRKKLKDKLFGISTHNELEILRANEWDLDYIGLGAYRNTSTKDVSTVLGDKLPYLAKVSKHPVCAIGGVKKEDVLANVSMNVIGSGLLV</sequence>
<dbReference type="PANTHER" id="PTHR20857">
    <property type="entry name" value="THIAMINE-PHOSPHATE PYROPHOSPHORYLASE"/>
    <property type="match status" value="1"/>
</dbReference>
<dbReference type="CDD" id="cd00564">
    <property type="entry name" value="TMP_TenI"/>
    <property type="match status" value="1"/>
</dbReference>
<evidence type="ECO:0000256" key="2">
    <source>
        <dbReference type="ARBA" id="ARBA00022977"/>
    </source>
</evidence>
<dbReference type="Pfam" id="PF02581">
    <property type="entry name" value="TMP-TENI"/>
    <property type="match status" value="1"/>
</dbReference>
<dbReference type="InterPro" id="IPR013785">
    <property type="entry name" value="Aldolase_TIM"/>
</dbReference>
<proteinExistence type="predicted"/>
<dbReference type="SUPFAM" id="SSF51391">
    <property type="entry name" value="Thiamin phosphate synthase"/>
    <property type="match status" value="1"/>
</dbReference>
<comment type="pathway">
    <text evidence="1">Cofactor biosynthesis; thiamine diphosphate biosynthesis.</text>
</comment>
<reference evidence="4 5" key="1">
    <citation type="submission" date="2017-10" db="EMBL/GenBank/DDBJ databases">
        <title>Genomics of the genus Arcobacter.</title>
        <authorList>
            <person name="Perez-Cataluna A."/>
            <person name="Figueras M.J."/>
        </authorList>
    </citation>
    <scope>NUCLEOTIDE SEQUENCE [LARGE SCALE GENOMIC DNA]</scope>
    <source>
        <strain evidence="4 5">CECT 8987</strain>
    </source>
</reference>
<accession>A0A4Q0XU73</accession>
<organism evidence="4 5">
    <name type="scientific">Candidatus Marinarcus aquaticus</name>
    <dbReference type="NCBI Taxonomy" id="2044504"/>
    <lineage>
        <taxon>Bacteria</taxon>
        <taxon>Pseudomonadati</taxon>
        <taxon>Campylobacterota</taxon>
        <taxon>Epsilonproteobacteria</taxon>
        <taxon>Campylobacterales</taxon>
        <taxon>Arcobacteraceae</taxon>
        <taxon>Candidatus Marinarcus</taxon>
    </lineage>
</organism>
<evidence type="ECO:0000313" key="4">
    <source>
        <dbReference type="EMBL" id="RXJ60445.1"/>
    </source>
</evidence>
<evidence type="ECO:0000256" key="1">
    <source>
        <dbReference type="ARBA" id="ARBA00004948"/>
    </source>
</evidence>
<evidence type="ECO:0000259" key="3">
    <source>
        <dbReference type="Pfam" id="PF02581"/>
    </source>
</evidence>
<evidence type="ECO:0000313" key="5">
    <source>
        <dbReference type="Proteomes" id="UP000290657"/>
    </source>
</evidence>